<evidence type="ECO:0000313" key="2">
    <source>
        <dbReference type="Proteomes" id="UP000799291"/>
    </source>
</evidence>
<dbReference type="Proteomes" id="UP000799291">
    <property type="component" value="Unassembled WGS sequence"/>
</dbReference>
<protein>
    <submittedName>
        <fullName evidence="1">Uncharacterized protein</fullName>
    </submittedName>
</protein>
<sequence length="80" mass="8962">MSTVARLLMSKIMCLKVNTNIPGKARKKWVNFRQALNSVLAAEEIEDLGARLDRYQTAINTTLLSTLRYGHARRSLAASN</sequence>
<dbReference type="EMBL" id="MU005575">
    <property type="protein sequence ID" value="KAF2687110.1"/>
    <property type="molecule type" value="Genomic_DNA"/>
</dbReference>
<evidence type="ECO:0000313" key="1">
    <source>
        <dbReference type="EMBL" id="KAF2687110.1"/>
    </source>
</evidence>
<keyword evidence="2" id="KW-1185">Reference proteome</keyword>
<organism evidence="1 2">
    <name type="scientific">Lentithecium fluviatile CBS 122367</name>
    <dbReference type="NCBI Taxonomy" id="1168545"/>
    <lineage>
        <taxon>Eukaryota</taxon>
        <taxon>Fungi</taxon>
        <taxon>Dikarya</taxon>
        <taxon>Ascomycota</taxon>
        <taxon>Pezizomycotina</taxon>
        <taxon>Dothideomycetes</taxon>
        <taxon>Pleosporomycetidae</taxon>
        <taxon>Pleosporales</taxon>
        <taxon>Massarineae</taxon>
        <taxon>Lentitheciaceae</taxon>
        <taxon>Lentithecium</taxon>
    </lineage>
</organism>
<gene>
    <name evidence="1" type="ORF">K458DRAFT_415381</name>
</gene>
<reference evidence="1" key="1">
    <citation type="journal article" date="2020" name="Stud. Mycol.">
        <title>101 Dothideomycetes genomes: a test case for predicting lifestyles and emergence of pathogens.</title>
        <authorList>
            <person name="Haridas S."/>
            <person name="Albert R."/>
            <person name="Binder M."/>
            <person name="Bloem J."/>
            <person name="Labutti K."/>
            <person name="Salamov A."/>
            <person name="Andreopoulos B."/>
            <person name="Baker S."/>
            <person name="Barry K."/>
            <person name="Bills G."/>
            <person name="Bluhm B."/>
            <person name="Cannon C."/>
            <person name="Castanera R."/>
            <person name="Culley D."/>
            <person name="Daum C."/>
            <person name="Ezra D."/>
            <person name="Gonzalez J."/>
            <person name="Henrissat B."/>
            <person name="Kuo A."/>
            <person name="Liang C."/>
            <person name="Lipzen A."/>
            <person name="Lutzoni F."/>
            <person name="Magnuson J."/>
            <person name="Mondo S."/>
            <person name="Nolan M."/>
            <person name="Ohm R."/>
            <person name="Pangilinan J."/>
            <person name="Park H.-J."/>
            <person name="Ramirez L."/>
            <person name="Alfaro M."/>
            <person name="Sun H."/>
            <person name="Tritt A."/>
            <person name="Yoshinaga Y."/>
            <person name="Zwiers L.-H."/>
            <person name="Turgeon B."/>
            <person name="Goodwin S."/>
            <person name="Spatafora J."/>
            <person name="Crous P."/>
            <person name="Grigoriev I."/>
        </authorList>
    </citation>
    <scope>NUCLEOTIDE SEQUENCE</scope>
    <source>
        <strain evidence="1">CBS 122367</strain>
    </source>
</reference>
<accession>A0A6G1JA51</accession>
<dbReference type="OrthoDB" id="341259at2759"/>
<proteinExistence type="predicted"/>
<name>A0A6G1JA51_9PLEO</name>
<dbReference type="AlphaFoldDB" id="A0A6G1JA51"/>